<organism evidence="2 3">
    <name type="scientific">Arachidicoccus soli</name>
    <dbReference type="NCBI Taxonomy" id="2341117"/>
    <lineage>
        <taxon>Bacteria</taxon>
        <taxon>Pseudomonadati</taxon>
        <taxon>Bacteroidota</taxon>
        <taxon>Chitinophagia</taxon>
        <taxon>Chitinophagales</taxon>
        <taxon>Chitinophagaceae</taxon>
        <taxon>Arachidicoccus</taxon>
    </lineage>
</organism>
<keyword evidence="3" id="KW-1185">Reference proteome</keyword>
<evidence type="ECO:0000313" key="3">
    <source>
        <dbReference type="Proteomes" id="UP000266118"/>
    </source>
</evidence>
<dbReference type="AlphaFoldDB" id="A0A386HNH0"/>
<dbReference type="Gene3D" id="3.30.720.110">
    <property type="match status" value="1"/>
</dbReference>
<dbReference type="RefSeq" id="WP_119985968.1">
    <property type="nucleotide sequence ID" value="NZ_CP032489.1"/>
</dbReference>
<dbReference type="OrthoDB" id="9795306at2"/>
<dbReference type="SUPFAM" id="SSF54593">
    <property type="entry name" value="Glyoxalase/Bleomycin resistance protein/Dihydroxybiphenyl dioxygenase"/>
    <property type="match status" value="1"/>
</dbReference>
<dbReference type="Pfam" id="PF00903">
    <property type="entry name" value="Glyoxalase"/>
    <property type="match status" value="1"/>
</dbReference>
<sequence length="124" mass="14102">MKNKSGYPSVMPYLIVKHAQKFLDFTEMVFGATLQHKEMRDEKYIKHAEVKIDDCVIMFADSIDQYPPQPGSLFIYVNDADEIFQKALDHGATIIMDLANQSYGRSGGIKDPVGNTWWITAEII</sequence>
<evidence type="ECO:0000259" key="1">
    <source>
        <dbReference type="PROSITE" id="PS51819"/>
    </source>
</evidence>
<dbReference type="PANTHER" id="PTHR34109">
    <property type="entry name" value="BNAUNNG04460D PROTEIN-RELATED"/>
    <property type="match status" value="1"/>
</dbReference>
<dbReference type="KEGG" id="ark:D6B99_05730"/>
<protein>
    <submittedName>
        <fullName evidence="2">VOC family protein</fullName>
    </submittedName>
</protein>
<dbReference type="InterPro" id="IPR004360">
    <property type="entry name" value="Glyas_Fos-R_dOase_dom"/>
</dbReference>
<dbReference type="CDD" id="cd07246">
    <property type="entry name" value="VOC_like"/>
    <property type="match status" value="1"/>
</dbReference>
<name>A0A386HNH0_9BACT</name>
<accession>A0A386HNH0</accession>
<feature type="domain" description="VOC" evidence="1">
    <location>
        <begin position="6"/>
        <end position="122"/>
    </location>
</feature>
<dbReference type="EMBL" id="CP032489">
    <property type="protein sequence ID" value="AYD47156.1"/>
    <property type="molecule type" value="Genomic_DNA"/>
</dbReference>
<evidence type="ECO:0000313" key="2">
    <source>
        <dbReference type="EMBL" id="AYD47156.1"/>
    </source>
</evidence>
<dbReference type="InterPro" id="IPR037523">
    <property type="entry name" value="VOC_core"/>
</dbReference>
<gene>
    <name evidence="2" type="ORF">D6B99_05730</name>
</gene>
<dbReference type="InterPro" id="IPR029068">
    <property type="entry name" value="Glyas_Bleomycin-R_OHBP_Dase"/>
</dbReference>
<dbReference type="Proteomes" id="UP000266118">
    <property type="component" value="Chromosome"/>
</dbReference>
<dbReference type="PANTHER" id="PTHR34109:SF1">
    <property type="entry name" value="VOC DOMAIN-CONTAINING PROTEIN"/>
    <property type="match status" value="1"/>
</dbReference>
<dbReference type="Gene3D" id="3.30.720.120">
    <property type="match status" value="1"/>
</dbReference>
<proteinExistence type="predicted"/>
<reference evidence="2 3" key="1">
    <citation type="submission" date="2018-09" db="EMBL/GenBank/DDBJ databases">
        <title>Arachidicoccus sp. nov., a bacterium isolated from soil.</title>
        <authorList>
            <person name="Weon H.-Y."/>
            <person name="Kwon S.-W."/>
            <person name="Lee S.A."/>
        </authorList>
    </citation>
    <scope>NUCLEOTIDE SEQUENCE [LARGE SCALE GENOMIC DNA]</scope>
    <source>
        <strain evidence="2 3">KIS59-12</strain>
    </source>
</reference>
<dbReference type="PROSITE" id="PS51819">
    <property type="entry name" value="VOC"/>
    <property type="match status" value="1"/>
</dbReference>